<evidence type="ECO:0000313" key="3">
    <source>
        <dbReference type="Proteomes" id="UP000799439"/>
    </source>
</evidence>
<feature type="chain" id="PRO_5040250252" description="Secreted protein" evidence="1">
    <location>
        <begin position="22"/>
        <end position="133"/>
    </location>
</feature>
<evidence type="ECO:0000313" key="2">
    <source>
        <dbReference type="EMBL" id="KAF2156694.1"/>
    </source>
</evidence>
<keyword evidence="1" id="KW-0732">Signal</keyword>
<name>A0A9P4JD70_9PEZI</name>
<evidence type="ECO:0008006" key="4">
    <source>
        <dbReference type="Google" id="ProtNLM"/>
    </source>
</evidence>
<comment type="caution">
    <text evidence="2">The sequence shown here is derived from an EMBL/GenBank/DDBJ whole genome shotgun (WGS) entry which is preliminary data.</text>
</comment>
<sequence length="133" mass="14537">MLQCSDDRLLCSALLLVCISCTPYTPRRVGQSGIGRAPLRLPFNHGLWSLKGRGSHIELPSSIDSRHDCQLVVFSRLSSRVSTNETDVAEQHLLSRASRLASKWSVGTSIHCSSKTLSAFLLAFQAVGTVGRR</sequence>
<feature type="signal peptide" evidence="1">
    <location>
        <begin position="1"/>
        <end position="21"/>
    </location>
</feature>
<reference evidence="2" key="1">
    <citation type="journal article" date="2020" name="Stud. Mycol.">
        <title>101 Dothideomycetes genomes: a test case for predicting lifestyles and emergence of pathogens.</title>
        <authorList>
            <person name="Haridas S."/>
            <person name="Albert R."/>
            <person name="Binder M."/>
            <person name="Bloem J."/>
            <person name="Labutti K."/>
            <person name="Salamov A."/>
            <person name="Andreopoulos B."/>
            <person name="Baker S."/>
            <person name="Barry K."/>
            <person name="Bills G."/>
            <person name="Bluhm B."/>
            <person name="Cannon C."/>
            <person name="Castanera R."/>
            <person name="Culley D."/>
            <person name="Daum C."/>
            <person name="Ezra D."/>
            <person name="Gonzalez J."/>
            <person name="Henrissat B."/>
            <person name="Kuo A."/>
            <person name="Liang C."/>
            <person name="Lipzen A."/>
            <person name="Lutzoni F."/>
            <person name="Magnuson J."/>
            <person name="Mondo S."/>
            <person name="Nolan M."/>
            <person name="Ohm R."/>
            <person name="Pangilinan J."/>
            <person name="Park H.-J."/>
            <person name="Ramirez L."/>
            <person name="Alfaro M."/>
            <person name="Sun H."/>
            <person name="Tritt A."/>
            <person name="Yoshinaga Y."/>
            <person name="Zwiers L.-H."/>
            <person name="Turgeon B."/>
            <person name="Goodwin S."/>
            <person name="Spatafora J."/>
            <person name="Crous P."/>
            <person name="Grigoriev I."/>
        </authorList>
    </citation>
    <scope>NUCLEOTIDE SEQUENCE</scope>
    <source>
        <strain evidence="2">CBS 260.36</strain>
    </source>
</reference>
<protein>
    <recommendedName>
        <fullName evidence="4">Secreted protein</fullName>
    </recommendedName>
</protein>
<evidence type="ECO:0000256" key="1">
    <source>
        <dbReference type="SAM" id="SignalP"/>
    </source>
</evidence>
<organism evidence="2 3">
    <name type="scientific">Myriangium duriaei CBS 260.36</name>
    <dbReference type="NCBI Taxonomy" id="1168546"/>
    <lineage>
        <taxon>Eukaryota</taxon>
        <taxon>Fungi</taxon>
        <taxon>Dikarya</taxon>
        <taxon>Ascomycota</taxon>
        <taxon>Pezizomycotina</taxon>
        <taxon>Dothideomycetes</taxon>
        <taxon>Dothideomycetidae</taxon>
        <taxon>Myriangiales</taxon>
        <taxon>Myriangiaceae</taxon>
        <taxon>Myriangium</taxon>
    </lineage>
</organism>
<dbReference type="Proteomes" id="UP000799439">
    <property type="component" value="Unassembled WGS sequence"/>
</dbReference>
<keyword evidence="3" id="KW-1185">Reference proteome</keyword>
<proteinExistence type="predicted"/>
<dbReference type="AlphaFoldDB" id="A0A9P4JD70"/>
<dbReference type="EMBL" id="ML996081">
    <property type="protein sequence ID" value="KAF2156694.1"/>
    <property type="molecule type" value="Genomic_DNA"/>
</dbReference>
<gene>
    <name evidence="2" type="ORF">K461DRAFT_2522</name>
</gene>
<accession>A0A9P4JD70</accession>